<evidence type="ECO:0000259" key="9">
    <source>
        <dbReference type="PROSITE" id="PS51007"/>
    </source>
</evidence>
<dbReference type="GO" id="GO:0046872">
    <property type="term" value="F:metal ion binding"/>
    <property type="evidence" value="ECO:0007669"/>
    <property type="project" value="UniProtKB-KW"/>
</dbReference>
<dbReference type="InterPro" id="IPR009056">
    <property type="entry name" value="Cyt_c-like_dom"/>
</dbReference>
<dbReference type="Pfam" id="PF13442">
    <property type="entry name" value="Cytochrome_CBB3"/>
    <property type="match status" value="1"/>
</dbReference>
<keyword evidence="7" id="KW-1133">Transmembrane helix</keyword>
<dbReference type="Pfam" id="PF00034">
    <property type="entry name" value="Cytochrom_C"/>
    <property type="match status" value="1"/>
</dbReference>
<keyword evidence="7" id="KW-0812">Transmembrane</keyword>
<keyword evidence="2 6" id="KW-0349">Heme</keyword>
<evidence type="ECO:0000256" key="1">
    <source>
        <dbReference type="ARBA" id="ARBA00022448"/>
    </source>
</evidence>
<dbReference type="Pfam" id="PF09459">
    <property type="entry name" value="EB_dh"/>
    <property type="match status" value="2"/>
</dbReference>
<name>A0A2P0QJE2_9PROT</name>
<feature type="transmembrane region" description="Helical" evidence="7">
    <location>
        <begin position="514"/>
        <end position="535"/>
    </location>
</feature>
<evidence type="ECO:0000256" key="2">
    <source>
        <dbReference type="ARBA" id="ARBA00022617"/>
    </source>
</evidence>
<evidence type="ECO:0000256" key="7">
    <source>
        <dbReference type="SAM" id="Phobius"/>
    </source>
</evidence>
<sequence length="553" mass="61256">MTWLQAMTVGAVALLAALPAVAADTPSAPMPEVTEEFVEQGRAIYIRRCSFCHGLMGDGEGPAAQFLDPRPRDFTLGTFKFRTTQSGELPTDEDLFRTVSRGLSGTGMQAFDSGLIKSGLSEEERWQVIAYIKTFAFEFDDPELDPIATGKLVSLPANLAAYNAETIAKGQEIFERAKCWECHGKQGRGNGQKAFDRKDDWGFPIRIRNVTLPWKLKGGARVEDIYMRFSTGINGTPMPSFAKALNDEERWYLANFIKSLQHQATDAQVLAALSIEGEVPSTPNDPAWEAASAIDLRLAGQVIVAPRWQNPSIELVSIRAINNDKEIAFLLEWDDPFEDRLHDVEAEFDASEISQPGAFNSYVPAIDTIPRKLETFRDSVALQFPVRAPEGTAKPHFLRGGASTPVNLWTWLADRSGEGERVVEESLVRGWGQAPKPQAEDEQQITGSAGWAEGRWQVVMRRPLLTDDKNDVQFARGQFIPMAINAWDGSNGEHGLIMSLSSWYFVVLESPIPISVYLFAVLAVLITGALGYWLMRKVERETSAQPQTVESGK</sequence>
<keyword evidence="3 6" id="KW-0479">Metal-binding</keyword>
<evidence type="ECO:0000256" key="4">
    <source>
        <dbReference type="ARBA" id="ARBA00022982"/>
    </source>
</evidence>
<dbReference type="Gene3D" id="1.10.760.10">
    <property type="entry name" value="Cytochrome c-like domain"/>
    <property type="match status" value="2"/>
</dbReference>
<reference evidence="10" key="1">
    <citation type="submission" date="2016-12" db="EMBL/GenBank/DDBJ databases">
        <title>Arsenic respiratory pathways in the anoxic pelagic waters of the Pacific Ocean.</title>
        <authorList>
            <person name="Saunders J.K."/>
            <person name="Fuchsman C.A."/>
            <person name="McKay C."/>
            <person name="Rocap G."/>
        </authorList>
    </citation>
    <scope>NUCLEOTIDE SEQUENCE</scope>
</reference>
<dbReference type="PROSITE" id="PS51007">
    <property type="entry name" value="CYTC"/>
    <property type="match status" value="2"/>
</dbReference>
<dbReference type="GO" id="GO:0009055">
    <property type="term" value="F:electron transfer activity"/>
    <property type="evidence" value="ECO:0007669"/>
    <property type="project" value="InterPro"/>
</dbReference>
<dbReference type="PANTHER" id="PTHR35008:SF8">
    <property type="entry name" value="ALCOHOL DEHYDROGENASE CYTOCHROME C SUBUNIT"/>
    <property type="match status" value="1"/>
</dbReference>
<feature type="domain" description="Cytochrome c" evidence="9">
    <location>
        <begin position="36"/>
        <end position="136"/>
    </location>
</feature>
<dbReference type="AlphaFoldDB" id="A0A2P0QJE2"/>
<dbReference type="SUPFAM" id="SSF46626">
    <property type="entry name" value="Cytochrome c"/>
    <property type="match status" value="2"/>
</dbReference>
<keyword evidence="5 6" id="KW-0408">Iron</keyword>
<dbReference type="InterPro" id="IPR019020">
    <property type="entry name" value="Cyt-c552/DMSO_Rdtase_haem-bd"/>
</dbReference>
<accession>A0A2P0QJE2</accession>
<dbReference type="InterPro" id="IPR036909">
    <property type="entry name" value="Cyt_c-like_dom_sf"/>
</dbReference>
<protein>
    <submittedName>
        <fullName evidence="10">Putative cytochrome C</fullName>
    </submittedName>
</protein>
<dbReference type="GO" id="GO:0020037">
    <property type="term" value="F:heme binding"/>
    <property type="evidence" value="ECO:0007669"/>
    <property type="project" value="InterPro"/>
</dbReference>
<keyword evidence="8" id="KW-0732">Signal</keyword>
<evidence type="ECO:0000256" key="3">
    <source>
        <dbReference type="ARBA" id="ARBA00022723"/>
    </source>
</evidence>
<keyword evidence="4" id="KW-0249">Electron transport</keyword>
<dbReference type="PANTHER" id="PTHR35008">
    <property type="entry name" value="BLL4482 PROTEIN-RELATED"/>
    <property type="match status" value="1"/>
</dbReference>
<keyword evidence="7" id="KW-0472">Membrane</keyword>
<evidence type="ECO:0000256" key="5">
    <source>
        <dbReference type="ARBA" id="ARBA00023004"/>
    </source>
</evidence>
<dbReference type="InterPro" id="IPR051459">
    <property type="entry name" value="Cytochrome_c-type_DH"/>
</dbReference>
<feature type="signal peptide" evidence="8">
    <location>
        <begin position="1"/>
        <end position="22"/>
    </location>
</feature>
<feature type="domain" description="Cytochrome c" evidence="9">
    <location>
        <begin position="165"/>
        <end position="261"/>
    </location>
</feature>
<keyword evidence="1" id="KW-0813">Transport</keyword>
<dbReference type="EMBL" id="KY400105">
    <property type="protein sequence ID" value="ART90589.1"/>
    <property type="molecule type" value="Genomic_DNA"/>
</dbReference>
<evidence type="ECO:0000313" key="10">
    <source>
        <dbReference type="EMBL" id="ART90589.1"/>
    </source>
</evidence>
<organism evidence="10">
    <name type="scientific">uncultured Pseudomonadota bacterium</name>
    <dbReference type="NCBI Taxonomy" id="153809"/>
    <lineage>
        <taxon>Bacteria</taxon>
        <taxon>Pseudomonadati</taxon>
        <taxon>Pseudomonadota</taxon>
        <taxon>environmental samples</taxon>
    </lineage>
</organism>
<feature type="chain" id="PRO_5015134784" evidence="8">
    <location>
        <begin position="23"/>
        <end position="553"/>
    </location>
</feature>
<evidence type="ECO:0000256" key="6">
    <source>
        <dbReference type="PROSITE-ProRule" id="PRU00433"/>
    </source>
</evidence>
<evidence type="ECO:0000256" key="8">
    <source>
        <dbReference type="SAM" id="SignalP"/>
    </source>
</evidence>
<proteinExistence type="predicted"/>
<dbReference type="Gene3D" id="2.60.40.1190">
    <property type="match status" value="1"/>
</dbReference>